<keyword evidence="2" id="KW-1185">Reference proteome</keyword>
<reference evidence="1 2" key="1">
    <citation type="submission" date="2018-06" db="EMBL/GenBank/DDBJ databases">
        <authorList>
            <consortium name="Pathogen Informatics"/>
            <person name="Doyle S."/>
        </authorList>
    </citation>
    <scope>NUCLEOTIDE SEQUENCE [LARGE SCALE GENOMIC DNA]</scope>
    <source>
        <strain evidence="1 2">NCTC11862</strain>
    </source>
</reference>
<evidence type="ECO:0000313" key="1">
    <source>
        <dbReference type="EMBL" id="STC69796.1"/>
    </source>
</evidence>
<dbReference type="AlphaFoldDB" id="A0A376CMQ4"/>
<organism evidence="1 2">
    <name type="scientific">Corynebacterium pilosum</name>
    <dbReference type="NCBI Taxonomy" id="35756"/>
    <lineage>
        <taxon>Bacteria</taxon>
        <taxon>Bacillati</taxon>
        <taxon>Actinomycetota</taxon>
        <taxon>Actinomycetes</taxon>
        <taxon>Mycobacteriales</taxon>
        <taxon>Corynebacteriaceae</taxon>
        <taxon>Corynebacterium</taxon>
    </lineage>
</organism>
<dbReference type="EMBL" id="UFXQ01000001">
    <property type="protein sequence ID" value="STC69796.1"/>
    <property type="molecule type" value="Genomic_DNA"/>
</dbReference>
<gene>
    <name evidence="1" type="ORF">NCTC11862_01595</name>
</gene>
<dbReference type="Proteomes" id="UP000254467">
    <property type="component" value="Unassembled WGS sequence"/>
</dbReference>
<evidence type="ECO:0000313" key="2">
    <source>
        <dbReference type="Proteomes" id="UP000254467"/>
    </source>
</evidence>
<accession>A0A376CMQ4</accession>
<sequence>MREHLGPNPHTLHVAYCDGQWVQVGTRHSDDIRNLYWDGSNWEKIPGAGTMDIGLPCYDLDDLARQGAPAEFLDLLPECTNS</sequence>
<proteinExistence type="predicted"/>
<protein>
    <submittedName>
        <fullName evidence="1">Uncharacterized protein</fullName>
    </submittedName>
</protein>
<name>A0A376CMQ4_9CORY</name>